<dbReference type="PROSITE" id="PS00678">
    <property type="entry name" value="WD_REPEATS_1"/>
    <property type="match status" value="4"/>
</dbReference>
<evidence type="ECO:0000256" key="2">
    <source>
        <dbReference type="ARBA" id="ARBA00022737"/>
    </source>
</evidence>
<dbReference type="CDD" id="cd14014">
    <property type="entry name" value="STKc_PknB_like"/>
    <property type="match status" value="1"/>
</dbReference>
<dbReference type="Proteomes" id="UP001576776">
    <property type="component" value="Unassembled WGS sequence"/>
</dbReference>
<dbReference type="CDD" id="cd00200">
    <property type="entry name" value="WD40"/>
    <property type="match status" value="1"/>
</dbReference>
<dbReference type="PROSITE" id="PS50082">
    <property type="entry name" value="WD_REPEATS_2"/>
    <property type="match status" value="6"/>
</dbReference>
<feature type="repeat" description="WD" evidence="3">
    <location>
        <begin position="542"/>
        <end position="583"/>
    </location>
</feature>
<evidence type="ECO:0000256" key="4">
    <source>
        <dbReference type="SAM" id="Phobius"/>
    </source>
</evidence>
<feature type="repeat" description="WD" evidence="3">
    <location>
        <begin position="626"/>
        <end position="662"/>
    </location>
</feature>
<dbReference type="PANTHER" id="PTHR19879:SF9">
    <property type="entry name" value="TRANSCRIPTION INITIATION FACTOR TFIID SUBUNIT 5"/>
    <property type="match status" value="1"/>
</dbReference>
<name>A0ABV4Y8B8_9CYAN</name>
<keyword evidence="4" id="KW-0812">Transmembrane</keyword>
<dbReference type="InterPro" id="IPR001680">
    <property type="entry name" value="WD40_rpt"/>
</dbReference>
<keyword evidence="2" id="KW-0677">Repeat</keyword>
<dbReference type="RefSeq" id="WP_413256583.1">
    <property type="nucleotide sequence ID" value="NZ_JBHFNS010000031.1"/>
</dbReference>
<dbReference type="SUPFAM" id="SSF56112">
    <property type="entry name" value="Protein kinase-like (PK-like)"/>
    <property type="match status" value="1"/>
</dbReference>
<dbReference type="PRINTS" id="PR00320">
    <property type="entry name" value="GPROTEINBRPT"/>
</dbReference>
<keyword evidence="4" id="KW-0472">Membrane</keyword>
<evidence type="ECO:0000313" key="6">
    <source>
        <dbReference type="EMBL" id="MFB2935060.1"/>
    </source>
</evidence>
<dbReference type="Gene3D" id="1.10.510.10">
    <property type="entry name" value="Transferase(Phosphotransferase) domain 1"/>
    <property type="match status" value="1"/>
</dbReference>
<reference evidence="6 7" key="1">
    <citation type="submission" date="2024-09" db="EMBL/GenBank/DDBJ databases">
        <title>Floridaenema gen nov. (Aerosakkonemataceae, Aerosakkonematales ord. nov., Cyanobacteria) from benthic tropical and subtropical fresh waters, with the description of four new species.</title>
        <authorList>
            <person name="Moretto J.A."/>
            <person name="Berthold D.E."/>
            <person name="Lefler F.W."/>
            <person name="Huang I.-S."/>
            <person name="Laughinghouse H. IV."/>
        </authorList>
    </citation>
    <scope>NUCLEOTIDE SEQUENCE [LARGE SCALE GENOMIC DNA]</scope>
    <source>
        <strain evidence="6 7">BLCC-F154</strain>
    </source>
</reference>
<feature type="repeat" description="WD" evidence="3">
    <location>
        <begin position="584"/>
        <end position="625"/>
    </location>
</feature>
<dbReference type="InterPro" id="IPR011009">
    <property type="entry name" value="Kinase-like_dom_sf"/>
</dbReference>
<dbReference type="Gene3D" id="2.130.10.10">
    <property type="entry name" value="YVTN repeat-like/Quinoprotein amine dehydrogenase"/>
    <property type="match status" value="2"/>
</dbReference>
<feature type="repeat" description="WD" evidence="3">
    <location>
        <begin position="410"/>
        <end position="451"/>
    </location>
</feature>
<sequence>MLCCLNPDCPKPYNPDTNQFCQTCSAPLTLLRGHYRVTQILSTEGGFGRTYIAEDVDKLNEPCVVKQLVPQNKATWAIKKSIELFEEEAKQLQNMGEHPQIPTMYAYFEENHFFYLVQQWIDGETLEQLARRGGGWQEAEIRYFLLDILPVLQFIHSRSVVHRDLKPSNIMHRRSDGKFVLIDFGASKQFINTTEAIQGTKIGTFGYAPIEQMQGGETYPASDLFSMGAICFYLLTKSDPADLFIKHGYDWVTNWQQHLSTPISTQLIKVIDKLLQIERQHRYQSAVEVLKDLGTKQLPTLPNLSISLPNNQKLKDSLRTGVIILSLIAGGFLLGIFGFLLWKLQPNQQVINQSENTASIYLSPVLTLTGHSDRITSIAISPDGKTLASGSADRNIKLWNLFTGKELRTLKDHAAFVTSVDFSKDGKTLASGSGDKTIKLWNVADGKELFTIAQISAFVWAIAFTPDGITLASTSGNYVDGNDNLIQLWNLTNKQNIRSFQGHSSYISSIAISPDGQTIASGSWDKTIKLWNLASGREIFTFKGHTDKVNSLAFTPDGLVLTSGSTDKTIKLWNVKTGEEIATLKGDSSSVTSLAISPNGKILASGSLDKIIRLWSWETRQEIAILKGHSDRVYSLAFSPNGKLLASGSKDVTIKIWQIPEY</sequence>
<dbReference type="Pfam" id="PF00400">
    <property type="entry name" value="WD40"/>
    <property type="match status" value="7"/>
</dbReference>
<dbReference type="EMBL" id="JBHFNS010000031">
    <property type="protein sequence ID" value="MFB2935060.1"/>
    <property type="molecule type" value="Genomic_DNA"/>
</dbReference>
<dbReference type="SMART" id="SM00320">
    <property type="entry name" value="WD40"/>
    <property type="match status" value="7"/>
</dbReference>
<keyword evidence="7" id="KW-1185">Reference proteome</keyword>
<comment type="caution">
    <text evidence="6">The sequence shown here is derived from an EMBL/GenBank/DDBJ whole genome shotgun (WGS) entry which is preliminary data.</text>
</comment>
<dbReference type="SMART" id="SM00220">
    <property type="entry name" value="S_TKc"/>
    <property type="match status" value="1"/>
</dbReference>
<dbReference type="PANTHER" id="PTHR19879">
    <property type="entry name" value="TRANSCRIPTION INITIATION FACTOR TFIID"/>
    <property type="match status" value="1"/>
</dbReference>
<gene>
    <name evidence="6" type="ORF">ACE1B6_07255</name>
</gene>
<evidence type="ECO:0000259" key="5">
    <source>
        <dbReference type="PROSITE" id="PS50011"/>
    </source>
</evidence>
<dbReference type="PROSITE" id="PS50294">
    <property type="entry name" value="WD_REPEATS_REGION"/>
    <property type="match status" value="6"/>
</dbReference>
<dbReference type="SUPFAM" id="SSF50978">
    <property type="entry name" value="WD40 repeat-like"/>
    <property type="match status" value="1"/>
</dbReference>
<keyword evidence="6" id="KW-0418">Kinase</keyword>
<feature type="repeat" description="WD" evidence="3">
    <location>
        <begin position="368"/>
        <end position="409"/>
    </location>
</feature>
<evidence type="ECO:0000313" key="7">
    <source>
        <dbReference type="Proteomes" id="UP001576776"/>
    </source>
</evidence>
<keyword evidence="6" id="KW-0808">Transferase</keyword>
<dbReference type="GO" id="GO:0016301">
    <property type="term" value="F:kinase activity"/>
    <property type="evidence" value="ECO:0007669"/>
    <property type="project" value="UniProtKB-KW"/>
</dbReference>
<feature type="repeat" description="WD" evidence="3">
    <location>
        <begin position="500"/>
        <end position="541"/>
    </location>
</feature>
<evidence type="ECO:0000256" key="3">
    <source>
        <dbReference type="PROSITE-ProRule" id="PRU00221"/>
    </source>
</evidence>
<dbReference type="NCBIfam" id="NF045510">
    <property type="entry name" value="4Cys_prefix_kin"/>
    <property type="match status" value="1"/>
</dbReference>
<dbReference type="InterPro" id="IPR020472">
    <property type="entry name" value="WD40_PAC1"/>
</dbReference>
<keyword evidence="4" id="KW-1133">Transmembrane helix</keyword>
<dbReference type="InterPro" id="IPR015943">
    <property type="entry name" value="WD40/YVTN_repeat-like_dom_sf"/>
</dbReference>
<dbReference type="InterPro" id="IPR036322">
    <property type="entry name" value="WD40_repeat_dom_sf"/>
</dbReference>
<organism evidence="6 7">
    <name type="scientific">Floridaenema fluviatile BLCC-F154</name>
    <dbReference type="NCBI Taxonomy" id="3153640"/>
    <lineage>
        <taxon>Bacteria</taxon>
        <taxon>Bacillati</taxon>
        <taxon>Cyanobacteriota</taxon>
        <taxon>Cyanophyceae</taxon>
        <taxon>Oscillatoriophycideae</taxon>
        <taxon>Aerosakkonematales</taxon>
        <taxon>Aerosakkonemataceae</taxon>
        <taxon>Floridanema</taxon>
        <taxon>Floridanema fluviatile</taxon>
    </lineage>
</organism>
<protein>
    <submittedName>
        <fullName evidence="6">Protein kinase</fullName>
    </submittedName>
</protein>
<dbReference type="Pfam" id="PF00069">
    <property type="entry name" value="Pkinase"/>
    <property type="match status" value="1"/>
</dbReference>
<feature type="transmembrane region" description="Helical" evidence="4">
    <location>
        <begin position="322"/>
        <end position="342"/>
    </location>
</feature>
<accession>A0ABV4Y8B8</accession>
<dbReference type="Gene3D" id="3.30.200.20">
    <property type="entry name" value="Phosphorylase Kinase, domain 1"/>
    <property type="match status" value="1"/>
</dbReference>
<keyword evidence="1 3" id="KW-0853">WD repeat</keyword>
<evidence type="ECO:0000256" key="1">
    <source>
        <dbReference type="ARBA" id="ARBA00022574"/>
    </source>
</evidence>
<dbReference type="PROSITE" id="PS50011">
    <property type="entry name" value="PROTEIN_KINASE_DOM"/>
    <property type="match status" value="1"/>
</dbReference>
<dbReference type="InterPro" id="IPR000719">
    <property type="entry name" value="Prot_kinase_dom"/>
</dbReference>
<dbReference type="InterPro" id="IPR019775">
    <property type="entry name" value="WD40_repeat_CS"/>
</dbReference>
<feature type="domain" description="Protein kinase" evidence="5">
    <location>
        <begin position="36"/>
        <end position="301"/>
    </location>
</feature>
<proteinExistence type="predicted"/>